<reference evidence="12 13" key="1">
    <citation type="submission" date="2018-06" db="EMBL/GenBank/DDBJ databases">
        <title>Extensive metabolic versatility and redundancy in microbially diverse, dynamic hydrothermal sediments.</title>
        <authorList>
            <person name="Dombrowski N."/>
            <person name="Teske A."/>
            <person name="Baker B.J."/>
        </authorList>
    </citation>
    <scope>NUCLEOTIDE SEQUENCE [LARGE SCALE GENOMIC DNA]</scope>
    <source>
        <strain evidence="12">B66_G16</strain>
    </source>
</reference>
<keyword evidence="4 10" id="KW-0378">Hydrolase</keyword>
<dbReference type="GO" id="GO:0046872">
    <property type="term" value="F:metal ion binding"/>
    <property type="evidence" value="ECO:0007669"/>
    <property type="project" value="UniProtKB-KW"/>
</dbReference>
<evidence type="ECO:0000256" key="8">
    <source>
        <dbReference type="ARBA" id="ARBA00048174"/>
    </source>
</evidence>
<dbReference type="AlphaFoldDB" id="A0A497ERT0"/>
<evidence type="ECO:0000313" key="13">
    <source>
        <dbReference type="Proteomes" id="UP000278475"/>
    </source>
</evidence>
<evidence type="ECO:0000313" key="12">
    <source>
        <dbReference type="EMBL" id="RLE49611.1"/>
    </source>
</evidence>
<dbReference type="InterPro" id="IPR029001">
    <property type="entry name" value="ITPase-like_fam"/>
</dbReference>
<evidence type="ECO:0000256" key="7">
    <source>
        <dbReference type="ARBA" id="ARBA00023211"/>
    </source>
</evidence>
<dbReference type="NCBIfam" id="NF003039">
    <property type="entry name" value="PRK03941.1"/>
    <property type="match status" value="1"/>
</dbReference>
<comment type="subunit">
    <text evidence="10">Homodimer.</text>
</comment>
<keyword evidence="2 10" id="KW-0479">Metal-binding</keyword>
<dbReference type="EMBL" id="QMQV01000029">
    <property type="protein sequence ID" value="RLE49611.1"/>
    <property type="molecule type" value="Genomic_DNA"/>
</dbReference>
<comment type="function">
    <text evidence="10">Phosphatase that hydrolyzes non-canonical purine nucleotides such as XTP and ITP to their respective diphosphate derivatives. Probably excludes non-canonical purines from DNA/RNA precursor pool, thus preventing their incorporation into DNA/RNA and avoiding chromosomal lesions.</text>
</comment>
<evidence type="ECO:0000256" key="2">
    <source>
        <dbReference type="ARBA" id="ARBA00022723"/>
    </source>
</evidence>
<keyword evidence="3 10" id="KW-0547">Nucleotide-binding</keyword>
<evidence type="ECO:0000256" key="3">
    <source>
        <dbReference type="ARBA" id="ARBA00022741"/>
    </source>
</evidence>
<keyword evidence="6 10" id="KW-0546">Nucleotide metabolism</keyword>
<comment type="catalytic activity">
    <reaction evidence="8 10">
        <text>ITP + H2O = IDP + phosphate + H(+)</text>
        <dbReference type="Rhea" id="RHEA:28330"/>
        <dbReference type="ChEBI" id="CHEBI:15377"/>
        <dbReference type="ChEBI" id="CHEBI:15378"/>
        <dbReference type="ChEBI" id="CHEBI:43474"/>
        <dbReference type="ChEBI" id="CHEBI:58280"/>
        <dbReference type="ChEBI" id="CHEBI:61402"/>
        <dbReference type="EC" id="3.6.1.73"/>
    </reaction>
</comment>
<dbReference type="FunFam" id="3.90.950.10:FF:000002">
    <property type="entry name" value="Inosine/xanthosine triphosphatase"/>
    <property type="match status" value="1"/>
</dbReference>
<proteinExistence type="inferred from homology"/>
<dbReference type="Gene3D" id="3.90.950.10">
    <property type="match status" value="1"/>
</dbReference>
<comment type="caution">
    <text evidence="10">Lacks conserved residue(s) required for the propagation of feature annotation.</text>
</comment>
<dbReference type="InterPro" id="IPR026533">
    <property type="entry name" value="NTPase/PRRC1"/>
</dbReference>
<dbReference type="InterPro" id="IPR050299">
    <property type="entry name" value="YjjX_NTPase"/>
</dbReference>
<feature type="domain" description="Non-canonical purine NTP phosphatase/PRRC1" evidence="11">
    <location>
        <begin position="8"/>
        <end position="174"/>
    </location>
</feature>
<dbReference type="NCBIfam" id="TIGR00258">
    <property type="entry name" value="inosine/xanthosine triphosphatase"/>
    <property type="match status" value="1"/>
</dbReference>
<dbReference type="Proteomes" id="UP000278475">
    <property type="component" value="Unassembled WGS sequence"/>
</dbReference>
<keyword evidence="5 10" id="KW-0460">Magnesium</keyword>
<dbReference type="EC" id="3.6.1.73" evidence="10"/>
<comment type="cofactor">
    <cofactor evidence="1">
        <name>Mn(2+)</name>
        <dbReference type="ChEBI" id="CHEBI:29035"/>
    </cofactor>
</comment>
<evidence type="ECO:0000256" key="10">
    <source>
        <dbReference type="HAMAP-Rule" id="MF_00648"/>
    </source>
</evidence>
<keyword evidence="7 10" id="KW-0464">Manganese</keyword>
<comment type="similarity">
    <text evidence="10">Belongs to the YjjX NTPase family.</text>
</comment>
<dbReference type="HAMAP" id="MF_00648">
    <property type="entry name" value="Non_canon_purine_NTPase_YjjX"/>
    <property type="match status" value="1"/>
</dbReference>
<protein>
    <recommendedName>
        <fullName evidence="10">Probable inosine/xanthosine triphosphatase</fullName>
        <shortName evidence="10">ITPase/XTPase</shortName>
        <ecNumber evidence="10">3.6.1.73</ecNumber>
    </recommendedName>
    <alternativeName>
        <fullName evidence="10">Non-canonical purine NTP phosphatase</fullName>
    </alternativeName>
    <alternativeName>
        <fullName evidence="10">Non-standard purine NTP phosphatase</fullName>
    </alternativeName>
    <alternativeName>
        <fullName evidence="10">Nucleoside-triphosphate phosphatase</fullName>
        <shortName evidence="10">NTPase</shortName>
    </alternativeName>
</protein>
<dbReference type="InterPro" id="IPR002786">
    <property type="entry name" value="Non_canon_purine_NTPase"/>
</dbReference>
<sequence>MSLVIAVGTSNPIKVKAVETAFRRFFKDVQVLATSVTTSIPSQPIGIEEVVKGAIERALKALGQVSEAQYGVGIEAGLIHVPHTLTGFCDQQFAAIADRSGKITLGGGPCFEFPPHVIKRVLEDNVEVEDIMEELSGIKRIGELQGAIGWLTRGIVDRHEISVQAVIMALIPRLNPSLYGLGKL</sequence>
<gene>
    <name evidence="12" type="primary">yjjX</name>
    <name evidence="12" type="ORF">DRJ31_04360</name>
</gene>
<dbReference type="PANTHER" id="PTHR34699">
    <property type="match status" value="1"/>
</dbReference>
<comment type="catalytic activity">
    <reaction evidence="9 10">
        <text>XTP + H2O = XDP + phosphate + H(+)</text>
        <dbReference type="Rhea" id="RHEA:28406"/>
        <dbReference type="ChEBI" id="CHEBI:15377"/>
        <dbReference type="ChEBI" id="CHEBI:15378"/>
        <dbReference type="ChEBI" id="CHEBI:43474"/>
        <dbReference type="ChEBI" id="CHEBI:59884"/>
        <dbReference type="ChEBI" id="CHEBI:61314"/>
        <dbReference type="EC" id="3.6.1.73"/>
    </reaction>
</comment>
<evidence type="ECO:0000256" key="9">
    <source>
        <dbReference type="ARBA" id="ARBA00048781"/>
    </source>
</evidence>
<dbReference type="GO" id="GO:0009117">
    <property type="term" value="P:nucleotide metabolic process"/>
    <property type="evidence" value="ECO:0007669"/>
    <property type="project" value="UniProtKB-KW"/>
</dbReference>
<evidence type="ECO:0000256" key="6">
    <source>
        <dbReference type="ARBA" id="ARBA00023080"/>
    </source>
</evidence>
<dbReference type="GO" id="GO:0103023">
    <property type="term" value="F:ITPase activity"/>
    <property type="evidence" value="ECO:0007669"/>
    <property type="project" value="UniProtKB-EC"/>
</dbReference>
<dbReference type="PANTHER" id="PTHR34699:SF2">
    <property type="entry name" value="NON-CANONICAL PURINE NTP PHOSPHATASE_PRRC1 DOMAIN-CONTAINING PROTEIN"/>
    <property type="match status" value="1"/>
</dbReference>
<organism evidence="12 13">
    <name type="scientific">Thermoproteota archaeon</name>
    <dbReference type="NCBI Taxonomy" id="2056631"/>
    <lineage>
        <taxon>Archaea</taxon>
        <taxon>Thermoproteota</taxon>
    </lineage>
</organism>
<evidence type="ECO:0000256" key="5">
    <source>
        <dbReference type="ARBA" id="ARBA00022842"/>
    </source>
</evidence>
<evidence type="ECO:0000256" key="4">
    <source>
        <dbReference type="ARBA" id="ARBA00022801"/>
    </source>
</evidence>
<dbReference type="SUPFAM" id="SSF52972">
    <property type="entry name" value="ITPase-like"/>
    <property type="match status" value="1"/>
</dbReference>
<evidence type="ECO:0000259" key="11">
    <source>
        <dbReference type="Pfam" id="PF01931"/>
    </source>
</evidence>
<evidence type="ECO:0000256" key="1">
    <source>
        <dbReference type="ARBA" id="ARBA00001936"/>
    </source>
</evidence>
<comment type="cofactor">
    <cofactor evidence="10">
        <name>Mg(2+)</name>
        <dbReference type="ChEBI" id="CHEBI:18420"/>
    </cofactor>
    <cofactor evidence="10">
        <name>Mn(2+)</name>
        <dbReference type="ChEBI" id="CHEBI:29035"/>
    </cofactor>
    <text evidence="10">Binds 1 divalent metal cation per subunit; can use either Mg(2+) or Mn(2+).</text>
</comment>
<accession>A0A497ERT0</accession>
<dbReference type="Pfam" id="PF01931">
    <property type="entry name" value="NTPase_I-T"/>
    <property type="match status" value="1"/>
</dbReference>
<name>A0A497ERT0_9CREN</name>
<feature type="binding site" evidence="10">
    <location>
        <position position="67"/>
    </location>
    <ligand>
        <name>Mg(2+)</name>
        <dbReference type="ChEBI" id="CHEBI:18420"/>
    </ligand>
</feature>
<dbReference type="GO" id="GO:0000166">
    <property type="term" value="F:nucleotide binding"/>
    <property type="evidence" value="ECO:0007669"/>
    <property type="project" value="UniProtKB-KW"/>
</dbReference>
<feature type="binding site" evidence="10">
    <location>
        <begin position="67"/>
        <end position="68"/>
    </location>
    <ligand>
        <name>substrate</name>
    </ligand>
</feature>
<comment type="caution">
    <text evidence="12">The sequence shown here is derived from an EMBL/GenBank/DDBJ whole genome shotgun (WGS) entry which is preliminary data.</text>
</comment>
<feature type="binding site" evidence="10">
    <location>
        <begin position="9"/>
        <end position="14"/>
    </location>
    <ligand>
        <name>substrate</name>
    </ligand>
</feature>
<dbReference type="GO" id="GO:0006772">
    <property type="term" value="P:thiamine metabolic process"/>
    <property type="evidence" value="ECO:0007669"/>
    <property type="project" value="TreeGrafter"/>
</dbReference>